<keyword evidence="3" id="KW-1185">Reference proteome</keyword>
<evidence type="ECO:0000313" key="2">
    <source>
        <dbReference type="EMBL" id="MBB5142402.1"/>
    </source>
</evidence>
<dbReference type="Proteomes" id="UP000539075">
    <property type="component" value="Unassembled WGS sequence"/>
</dbReference>
<dbReference type="InterPro" id="IPR050582">
    <property type="entry name" value="HAD-like_SerB"/>
</dbReference>
<dbReference type="NCBIfam" id="TIGR01489">
    <property type="entry name" value="DKMTPPase-SF"/>
    <property type="match status" value="1"/>
</dbReference>
<dbReference type="PANTHER" id="PTHR43344:SF21">
    <property type="entry name" value="POLYOL PHOSPHATE PHOSPHATASE PYP1"/>
    <property type="match status" value="1"/>
</dbReference>
<gene>
    <name evidence="2" type="ORF">HNQ38_000465</name>
</gene>
<dbReference type="RefSeq" id="WP_183717775.1">
    <property type="nucleotide sequence ID" value="NZ_JACHGO010000001.1"/>
</dbReference>
<evidence type="ECO:0000256" key="1">
    <source>
        <dbReference type="ARBA" id="ARBA00022801"/>
    </source>
</evidence>
<dbReference type="PANTHER" id="PTHR43344">
    <property type="entry name" value="PHOSPHOSERINE PHOSPHATASE"/>
    <property type="match status" value="1"/>
</dbReference>
<evidence type="ECO:0000313" key="3">
    <source>
        <dbReference type="Proteomes" id="UP000539075"/>
    </source>
</evidence>
<proteinExistence type="predicted"/>
<dbReference type="SUPFAM" id="SSF56784">
    <property type="entry name" value="HAD-like"/>
    <property type="match status" value="1"/>
</dbReference>
<dbReference type="Gene3D" id="3.90.1470.20">
    <property type="match status" value="1"/>
</dbReference>
<dbReference type="InterPro" id="IPR023214">
    <property type="entry name" value="HAD_sf"/>
</dbReference>
<dbReference type="GO" id="GO:0000287">
    <property type="term" value="F:magnesium ion binding"/>
    <property type="evidence" value="ECO:0007669"/>
    <property type="project" value="TreeGrafter"/>
</dbReference>
<dbReference type="AlphaFoldDB" id="A0A7W8BYQ3"/>
<dbReference type="NCBIfam" id="TIGR01488">
    <property type="entry name" value="HAD-SF-IB"/>
    <property type="match status" value="1"/>
</dbReference>
<dbReference type="Pfam" id="PF12710">
    <property type="entry name" value="HAD"/>
    <property type="match status" value="1"/>
</dbReference>
<accession>A0A7W8BYQ3</accession>
<protein>
    <submittedName>
        <fullName evidence="2">2,3-diketo-5-methylthio-1-phosphopentane phosphatase</fullName>
    </submittedName>
</protein>
<dbReference type="GO" id="GO:0036424">
    <property type="term" value="F:L-phosphoserine phosphatase activity"/>
    <property type="evidence" value="ECO:0007669"/>
    <property type="project" value="TreeGrafter"/>
</dbReference>
<keyword evidence="1" id="KW-0378">Hydrolase</keyword>
<name>A0A7W8BYQ3_9BACT</name>
<dbReference type="GO" id="GO:0006564">
    <property type="term" value="P:L-serine biosynthetic process"/>
    <property type="evidence" value="ECO:0007669"/>
    <property type="project" value="TreeGrafter"/>
</dbReference>
<dbReference type="GO" id="GO:0005737">
    <property type="term" value="C:cytoplasm"/>
    <property type="evidence" value="ECO:0007669"/>
    <property type="project" value="TreeGrafter"/>
</dbReference>
<comment type="caution">
    <text evidence="2">The sequence shown here is derived from an EMBL/GenBank/DDBJ whole genome shotgun (WGS) entry which is preliminary data.</text>
</comment>
<dbReference type="InterPro" id="IPR006384">
    <property type="entry name" value="HAD_hydro_PyrdxlP_Pase-like"/>
</dbReference>
<dbReference type="InterPro" id="IPR036412">
    <property type="entry name" value="HAD-like_sf"/>
</dbReference>
<reference evidence="2 3" key="1">
    <citation type="submission" date="2020-08" db="EMBL/GenBank/DDBJ databases">
        <title>Genomic Encyclopedia of Type Strains, Phase IV (KMG-IV): sequencing the most valuable type-strain genomes for metagenomic binning, comparative biology and taxonomic classification.</title>
        <authorList>
            <person name="Goeker M."/>
        </authorList>
    </citation>
    <scope>NUCLEOTIDE SEQUENCE [LARGE SCALE GENOMIC DNA]</scope>
    <source>
        <strain evidence="2 3">DSM 11275</strain>
    </source>
</reference>
<organism evidence="2 3">
    <name type="scientific">Desulfovibrio intestinalis</name>
    <dbReference type="NCBI Taxonomy" id="58621"/>
    <lineage>
        <taxon>Bacteria</taxon>
        <taxon>Pseudomonadati</taxon>
        <taxon>Thermodesulfobacteriota</taxon>
        <taxon>Desulfovibrionia</taxon>
        <taxon>Desulfovibrionales</taxon>
        <taxon>Desulfovibrionaceae</taxon>
        <taxon>Desulfovibrio</taxon>
    </lineage>
</organism>
<sequence length="223" mass="24385">MTSPRILVTDFDGTITAHDFYKMVVENLLTPQDIAPWQEYREGKITHLSALQQILAKVRASESELNALALAMNPDPRLSAAVDSLRNAGWEIVVASAGCDWYIRRVLAAAGVDLEIYSNPTSLEDNGSLRMQGPVDSPFYCHETGVDKAGIVRSYTRQGYTVAFAGDGFADLPAALGVNPGLRFARADLATALGRYHEEFQSFSVWSDVADALLSRDTQRSAQ</sequence>
<dbReference type="EMBL" id="JACHGO010000001">
    <property type="protein sequence ID" value="MBB5142402.1"/>
    <property type="molecule type" value="Genomic_DNA"/>
</dbReference>
<dbReference type="Gene3D" id="3.40.50.1000">
    <property type="entry name" value="HAD superfamily/HAD-like"/>
    <property type="match status" value="1"/>
</dbReference>